<organism evidence="6 7">
    <name type="scientific">Catenulispora yoronensis</name>
    <dbReference type="NCBI Taxonomy" id="450799"/>
    <lineage>
        <taxon>Bacteria</taxon>
        <taxon>Bacillati</taxon>
        <taxon>Actinomycetota</taxon>
        <taxon>Actinomycetes</taxon>
        <taxon>Catenulisporales</taxon>
        <taxon>Catenulisporaceae</taxon>
        <taxon>Catenulispora</taxon>
    </lineage>
</organism>
<dbReference type="Proteomes" id="UP001500751">
    <property type="component" value="Unassembled WGS sequence"/>
</dbReference>
<sequence length="395" mass="43104">MHLAVLNWRDPWQQTAGGAEAFAHEIALGFVARGASVDFLTCREPGQPASELRDGIRWLRRGGRWTVYPAVISRLIRERLCGRHYDFVLDCQNGIPFFSPLAVSRRRTGVAIIVHHVHDNQFQTHFSRPVAAIGSFLEGPVARRVYRRCVAVAVSASTVAAMRDRLHWTGPIELIHNGVHHETVPTLTPPTPTPPTPIIPTSTSTPRLVAVGRLVRHKRLDHLLHLATTLSTEWPGLELHIIGRGPEETRLRETAAQLPLPPTTRVCIHGHLPDEAKKGLLKTASIHLSASQGEGWGLSVLEAAALGVPTVAYDVDGLRDAIQNGATGWLVPPGATLTETVSGALKELSADPTRAATIRGACLDWAASFDWEHTRNAMAQLAVRNSRSPGTRTTK</sequence>
<reference evidence="7" key="1">
    <citation type="journal article" date="2019" name="Int. J. Syst. Evol. Microbiol.">
        <title>The Global Catalogue of Microorganisms (GCM) 10K type strain sequencing project: providing services to taxonomists for standard genome sequencing and annotation.</title>
        <authorList>
            <consortium name="The Broad Institute Genomics Platform"/>
            <consortium name="The Broad Institute Genome Sequencing Center for Infectious Disease"/>
            <person name="Wu L."/>
            <person name="Ma J."/>
        </authorList>
    </citation>
    <scope>NUCLEOTIDE SEQUENCE [LARGE SCALE GENOMIC DNA]</scope>
    <source>
        <strain evidence="7">JCM 16014</strain>
    </source>
</reference>
<keyword evidence="2" id="KW-0808">Transferase</keyword>
<dbReference type="InterPro" id="IPR028098">
    <property type="entry name" value="Glyco_trans_4-like_N"/>
</dbReference>
<gene>
    <name evidence="6" type="ORF">GCM10009839_47170</name>
</gene>
<evidence type="ECO:0000256" key="1">
    <source>
        <dbReference type="ARBA" id="ARBA00022676"/>
    </source>
</evidence>
<dbReference type="SUPFAM" id="SSF53756">
    <property type="entry name" value="UDP-Glycosyltransferase/glycogen phosphorylase"/>
    <property type="match status" value="1"/>
</dbReference>
<dbReference type="InterPro" id="IPR050194">
    <property type="entry name" value="Glycosyltransferase_grp1"/>
</dbReference>
<proteinExistence type="predicted"/>
<evidence type="ECO:0000259" key="5">
    <source>
        <dbReference type="Pfam" id="PF13439"/>
    </source>
</evidence>
<feature type="domain" description="Glycosyl transferase family 1" evidence="4">
    <location>
        <begin position="205"/>
        <end position="352"/>
    </location>
</feature>
<keyword evidence="1" id="KW-0328">Glycosyltransferase</keyword>
<evidence type="ECO:0000256" key="2">
    <source>
        <dbReference type="ARBA" id="ARBA00022679"/>
    </source>
</evidence>
<feature type="domain" description="Glycosyltransferase subfamily 4-like N-terminal" evidence="5">
    <location>
        <begin position="17"/>
        <end position="182"/>
    </location>
</feature>
<dbReference type="PANTHER" id="PTHR45947:SF3">
    <property type="entry name" value="SULFOQUINOVOSYL TRANSFERASE SQD2"/>
    <property type="match status" value="1"/>
</dbReference>
<accession>A0ABP5G3T9</accession>
<evidence type="ECO:0000256" key="3">
    <source>
        <dbReference type="SAM" id="MobiDB-lite"/>
    </source>
</evidence>
<keyword evidence="7" id="KW-1185">Reference proteome</keyword>
<feature type="compositionally biased region" description="Pro residues" evidence="3">
    <location>
        <begin position="187"/>
        <end position="198"/>
    </location>
</feature>
<comment type="caution">
    <text evidence="6">The sequence shown here is derived from an EMBL/GenBank/DDBJ whole genome shotgun (WGS) entry which is preliminary data.</text>
</comment>
<dbReference type="InterPro" id="IPR001296">
    <property type="entry name" value="Glyco_trans_1"/>
</dbReference>
<feature type="region of interest" description="Disordered" evidence="3">
    <location>
        <begin position="183"/>
        <end position="203"/>
    </location>
</feature>
<dbReference type="EMBL" id="BAAAQN010000029">
    <property type="protein sequence ID" value="GAA2039740.1"/>
    <property type="molecule type" value="Genomic_DNA"/>
</dbReference>
<protein>
    <submittedName>
        <fullName evidence="6">Glycosyltransferase family 4 protein</fullName>
    </submittedName>
</protein>
<dbReference type="Gene3D" id="3.40.50.2000">
    <property type="entry name" value="Glycogen Phosphorylase B"/>
    <property type="match status" value="2"/>
</dbReference>
<evidence type="ECO:0000313" key="7">
    <source>
        <dbReference type="Proteomes" id="UP001500751"/>
    </source>
</evidence>
<dbReference type="PANTHER" id="PTHR45947">
    <property type="entry name" value="SULFOQUINOVOSYL TRANSFERASE SQD2"/>
    <property type="match status" value="1"/>
</dbReference>
<dbReference type="CDD" id="cd03801">
    <property type="entry name" value="GT4_PimA-like"/>
    <property type="match status" value="1"/>
</dbReference>
<dbReference type="Pfam" id="PF00534">
    <property type="entry name" value="Glycos_transf_1"/>
    <property type="match status" value="1"/>
</dbReference>
<evidence type="ECO:0000313" key="6">
    <source>
        <dbReference type="EMBL" id="GAA2039740.1"/>
    </source>
</evidence>
<evidence type="ECO:0000259" key="4">
    <source>
        <dbReference type="Pfam" id="PF00534"/>
    </source>
</evidence>
<name>A0ABP5G3T9_9ACTN</name>
<dbReference type="Pfam" id="PF13439">
    <property type="entry name" value="Glyco_transf_4"/>
    <property type="match status" value="1"/>
</dbReference>